<name>Q9HBR3_HUMAN</name>
<evidence type="ECO:0000313" key="3">
    <source>
        <dbReference type="EMBL" id="AAH20203.1"/>
    </source>
</evidence>
<comment type="interaction">
    <interactant intactId="EBI-10310206">
        <id>Q9HBR3</id>
    </interactant>
    <interactant intactId="EBI-742327">
        <id>Q15654</id>
        <label>TRIP6</label>
    </interactant>
    <organismsDiffer>false</organismsDiffer>
    <experiments>3</experiments>
</comment>
<sequence length="127" mass="13304">MGHAIPPVAMECVDAHLCHLSSCLCQEAPEFSAVILPQGPGPSLYLKQLCSSCQSQSTRRFSPGGSQLQCGDTSSSPTHLMPPPTPCPRSGPEPRPLGAAGDGQKSELRTTGSHAQVSSRPQGRRVT</sequence>
<comment type="interaction">
    <interactant intactId="EBI-10310206">
        <id>Q9HBR3</id>
    </interactant>
    <interactant intactId="EBI-3957672">
        <id>Q6PEX3</id>
        <label>KRTAP26-1</label>
    </interactant>
    <organismsDiffer>false</organismsDiffer>
    <experiments>3</experiments>
</comment>
<feature type="compositionally biased region" description="Polar residues" evidence="1">
    <location>
        <begin position="109"/>
        <end position="121"/>
    </location>
</feature>
<feature type="compositionally biased region" description="Pro residues" evidence="1">
    <location>
        <begin position="80"/>
        <end position="95"/>
    </location>
</feature>
<evidence type="ECO:0000313" key="5">
    <source>
        <dbReference type="EMBL" id="AAL55798.1"/>
    </source>
</evidence>
<protein>
    <submittedName>
        <fullName evidence="3">GDPD5 protein</fullName>
    </submittedName>
</protein>
<dbReference type="EMBL" id="BC029416">
    <property type="protein sequence ID" value="AAH29416.1"/>
    <property type="molecule type" value="mRNA"/>
</dbReference>
<dbReference type="ChiTaRS" id="GDPD5">
    <property type="organism name" value="human"/>
</dbReference>
<organism evidence="2">
    <name type="scientific">Homo sapiens</name>
    <name type="common">Human</name>
    <dbReference type="NCBI Taxonomy" id="9606"/>
    <lineage>
        <taxon>Eukaryota</taxon>
        <taxon>Metazoa</taxon>
        <taxon>Chordata</taxon>
        <taxon>Craniata</taxon>
        <taxon>Vertebrata</taxon>
        <taxon>Euteleostomi</taxon>
        <taxon>Mammalia</taxon>
        <taxon>Eutheria</taxon>
        <taxon>Euarchontoglires</taxon>
        <taxon>Primates</taxon>
        <taxon>Haplorrhini</taxon>
        <taxon>Catarrhini</taxon>
        <taxon>Hominidae</taxon>
        <taxon>Homo</taxon>
    </lineage>
</organism>
<feature type="compositionally biased region" description="Polar residues" evidence="1">
    <location>
        <begin position="58"/>
        <end position="72"/>
    </location>
</feature>
<accession>Q9HBR3</accession>
<dbReference type="EMBL" id="AF217989">
    <property type="protein sequence ID" value="AAG17232.1"/>
    <property type="molecule type" value="mRNA"/>
</dbReference>
<reference evidence="2" key="1">
    <citation type="submission" date="1999-12" db="EMBL/GenBank/DDBJ databases">
        <title>Novel Human cDNA clones with function of inhibiting cancer cell growth.</title>
        <authorList>
            <person name="Gu J.R."/>
            <person name="Wan D.F."/>
            <person name="Zhao X.T."/>
            <person name="Zhou X.M."/>
            <person name="Jiang H.Q."/>
            <person name="Zhang P.P."/>
            <person name="Qin W.X."/>
            <person name="Huang Y."/>
            <person name="Qiu X.K."/>
            <person name="Qian L.F."/>
            <person name="He L.P."/>
            <person name="Li H.N."/>
            <person name="Yu Y."/>
            <person name="Yu J."/>
            <person name="Han L.H."/>
        </authorList>
    </citation>
    <scope>NUCLEOTIDE SEQUENCE</scope>
</reference>
<gene>
    <name evidence="3" type="primary">GDPD5</name>
</gene>
<dbReference type="AlphaFoldDB" id="Q9HBR3"/>
<dbReference type="EMBL" id="BC020203">
    <property type="protein sequence ID" value="AAH20203.1"/>
    <property type="molecule type" value="mRNA"/>
</dbReference>
<evidence type="ECO:0000256" key="1">
    <source>
        <dbReference type="SAM" id="MobiDB-lite"/>
    </source>
</evidence>
<dbReference type="OrthoDB" id="1058301at2759"/>
<proteinExistence type="evidence at protein level"/>
<dbReference type="EMBL" id="AF289614">
    <property type="protein sequence ID" value="AAL55798.1"/>
    <property type="molecule type" value="mRNA"/>
</dbReference>
<dbReference type="IntAct" id="Q9HBR3">
    <property type="interactions" value="3"/>
</dbReference>
<evidence type="ECO:0000313" key="2">
    <source>
        <dbReference type="EMBL" id="AAG17232.1"/>
    </source>
</evidence>
<reference evidence="5" key="2">
    <citation type="submission" date="2000-07" db="EMBL/GenBank/DDBJ databases">
        <title>Novel human cDNA clones with function of inhibiting cancer cell growth.</title>
        <authorList>
            <person name="Zhou X.M."/>
            <person name="Zhang P.P."/>
            <person name="Jiang H.Q."/>
            <person name="Huang Y."/>
            <person name="Qin W.X."/>
            <person name="Zhao X.T."/>
            <person name="Wan D.F."/>
            <person name="Gu J.R."/>
        </authorList>
    </citation>
    <scope>NUCLEOTIDE SEQUENCE</scope>
</reference>
<evidence type="ECO:0000313" key="4">
    <source>
        <dbReference type="EMBL" id="AAH29416.1"/>
    </source>
</evidence>
<comment type="interaction">
    <interactant intactId="EBI-10310206">
        <id>Q9HBR3</id>
    </interactant>
    <interactant intactId="EBI-740019">
        <id>O15162</id>
        <label>PLSCR1</label>
    </interactant>
    <organismsDiffer>false</organismsDiffer>
    <experiments>3</experiments>
</comment>
<feature type="region of interest" description="Disordered" evidence="1">
    <location>
        <begin position="57"/>
        <end position="127"/>
    </location>
</feature>
<reference evidence="3" key="3">
    <citation type="journal article" date="2004" name="Genome Res.">
        <title>The status, quality, and expansion of the NIH full-length cDNA project: the Mammalian Gene Collection (MGC).</title>
        <authorList>
            <consortium name="The MGC Project Team"/>
            <person name="Gerhard D.S."/>
            <person name="Wagner L."/>
            <person name="Feingold E.A."/>
            <person name="Shenmen C.M."/>
            <person name="Grouse L.H."/>
            <person name="Schuler G."/>
            <person name="Klein S.L."/>
            <person name="Old S."/>
            <person name="Rasooly R."/>
            <person name="Good P."/>
            <person name="Guyer M."/>
            <person name="Peck A.M."/>
            <person name="Derge J.G."/>
            <person name="Lipman D."/>
            <person name="Collins F.S."/>
            <person name="Jang W."/>
            <person name="Sherry S."/>
            <person name="Feolo M."/>
            <person name="Misquitta L."/>
            <person name="Lee E."/>
            <person name="Rotmistrovsky K."/>
            <person name="Greenhut S.F."/>
            <person name="Schaefer C.F."/>
            <person name="Buetow K."/>
            <person name="Bonner T.I."/>
            <person name="Haussler D."/>
            <person name="Kent J."/>
            <person name="Kiekhaus M."/>
            <person name="Furey T."/>
            <person name="Brent M."/>
            <person name="Prange C."/>
            <person name="Schreiber K."/>
            <person name="Shapiro N."/>
            <person name="Bhat N.K."/>
            <person name="Hopkins R.F."/>
            <person name="Hsie F."/>
            <person name="Driscoll T."/>
            <person name="Soares M.B."/>
            <person name="Casavant T.L."/>
            <person name="Scheetz T.E."/>
            <person name="Brown-stein M.J."/>
            <person name="Usdin T.B."/>
            <person name="Toshiyuki S."/>
            <person name="Carninci P."/>
            <person name="Piao Y."/>
            <person name="Dudekula D.B."/>
            <person name="Ko M.S."/>
            <person name="Kawakami K."/>
            <person name="Suzuki Y."/>
            <person name="Sugano S."/>
            <person name="Gruber C.E."/>
            <person name="Smith M.R."/>
            <person name="Simmons B."/>
            <person name="Moore T."/>
            <person name="Waterman R."/>
            <person name="Johnson S.L."/>
            <person name="Ruan Y."/>
            <person name="Wei C.L."/>
            <person name="Mathavan S."/>
            <person name="Gunaratne P.H."/>
            <person name="Wu J."/>
            <person name="Garcia A.M."/>
            <person name="Hulyk S.W."/>
            <person name="Fuh E."/>
            <person name="Yuan Y."/>
            <person name="Sneed A."/>
            <person name="Kowis C."/>
            <person name="Hodgson A."/>
            <person name="Muzny D.M."/>
            <person name="McPherson J."/>
            <person name="Gibbs R.A."/>
            <person name="Fahey J."/>
            <person name="Helton E."/>
            <person name="Ketteman M."/>
            <person name="Madan A."/>
            <person name="Rodrigues S."/>
            <person name="Sanchez A."/>
            <person name="Whiting M."/>
            <person name="Madari A."/>
            <person name="Young A.C."/>
            <person name="Wetherby K.D."/>
            <person name="Granite S.J."/>
            <person name="Kwong P.N."/>
            <person name="Brinkley C.P."/>
            <person name="Pearson R.L."/>
            <person name="Bouffard G.G."/>
            <person name="Blakesly R.W."/>
            <person name="Green E.D."/>
            <person name="Dickson M.C."/>
            <person name="Rodriguez A.C."/>
            <person name="Grimwood J."/>
            <person name="Schmutz J."/>
            <person name="Myers R.M."/>
            <person name="Butterfield Y.S."/>
            <person name="Griffith M."/>
            <person name="Griffith O.L."/>
            <person name="Krzywinski M.I."/>
            <person name="Liao N."/>
            <person name="Morin R."/>
            <person name="Morrin R."/>
            <person name="Palmquist D."/>
            <person name="Petrescu A.S."/>
            <person name="Skalska U."/>
            <person name="Smailus D.E."/>
            <person name="Stott J.M."/>
            <person name="Schnerch A."/>
            <person name="Schein J.E."/>
            <person name="Jones S.J."/>
            <person name="Holt R.A."/>
            <person name="Baross A."/>
            <person name="Marra M.A."/>
            <person name="Clifton S."/>
            <person name="Makowski K.A."/>
            <person name="Bosak S."/>
            <person name="Malek J."/>
        </authorList>
    </citation>
    <scope>NUCLEOTIDE SEQUENCE [LARGE SCALE MRNA]</scope>
    <source>
        <tissue evidence="4">Kidney</tissue>
        <tissue evidence="3">Placenta</tissue>
    </source>
</reference>